<reference evidence="1" key="1">
    <citation type="submission" date="2014-12" db="EMBL/GenBank/DDBJ databases">
        <title>Insight into the proteome of Arion vulgaris.</title>
        <authorList>
            <person name="Aradska J."/>
            <person name="Bulat T."/>
            <person name="Smidak R."/>
            <person name="Sarate P."/>
            <person name="Gangsoo J."/>
            <person name="Sialana F."/>
            <person name="Bilban M."/>
            <person name="Lubec G."/>
        </authorList>
    </citation>
    <scope>NUCLEOTIDE SEQUENCE</scope>
    <source>
        <tissue evidence="1">Skin</tissue>
    </source>
</reference>
<protein>
    <submittedName>
        <fullName evidence="1">Uncharacterized protein</fullName>
    </submittedName>
</protein>
<dbReference type="AlphaFoldDB" id="A0A0B6Z7H7"/>
<sequence length="70" mass="8205">YAYPLYLLGKTGHLWVGTECYDFSSITNKKRDFAPGYTPISRNLPQHLSENHDRDCPSHIRLYSYQLRTV</sequence>
<gene>
    <name evidence="1" type="primary">ORF52134</name>
</gene>
<proteinExistence type="predicted"/>
<name>A0A0B6Z7H7_9EUPU</name>
<organism evidence="1">
    <name type="scientific">Arion vulgaris</name>
    <dbReference type="NCBI Taxonomy" id="1028688"/>
    <lineage>
        <taxon>Eukaryota</taxon>
        <taxon>Metazoa</taxon>
        <taxon>Spiralia</taxon>
        <taxon>Lophotrochozoa</taxon>
        <taxon>Mollusca</taxon>
        <taxon>Gastropoda</taxon>
        <taxon>Heterobranchia</taxon>
        <taxon>Euthyneura</taxon>
        <taxon>Panpulmonata</taxon>
        <taxon>Eupulmonata</taxon>
        <taxon>Stylommatophora</taxon>
        <taxon>Helicina</taxon>
        <taxon>Arionoidea</taxon>
        <taxon>Arionidae</taxon>
        <taxon>Arion</taxon>
    </lineage>
</organism>
<evidence type="ECO:0000313" key="1">
    <source>
        <dbReference type="EMBL" id="CEK64559.1"/>
    </source>
</evidence>
<accession>A0A0B6Z7H7</accession>
<dbReference type="EMBL" id="HACG01017694">
    <property type="protein sequence ID" value="CEK64559.1"/>
    <property type="molecule type" value="Transcribed_RNA"/>
</dbReference>
<feature type="non-terminal residue" evidence="1">
    <location>
        <position position="1"/>
    </location>
</feature>